<dbReference type="CDD" id="cd04301">
    <property type="entry name" value="NAT_SF"/>
    <property type="match status" value="1"/>
</dbReference>
<dbReference type="InterPro" id="IPR000182">
    <property type="entry name" value="GNAT_dom"/>
</dbReference>
<comment type="caution">
    <text evidence="3">The sequence shown here is derived from an EMBL/GenBank/DDBJ whole genome shotgun (WGS) entry which is preliminary data.</text>
</comment>
<dbReference type="AlphaFoldDB" id="A0A0F8X2S8"/>
<evidence type="ECO:0000259" key="2">
    <source>
        <dbReference type="PROSITE" id="PS51186"/>
    </source>
</evidence>
<accession>A0A0F8X2S8</accession>
<dbReference type="EMBL" id="LAZR01065631">
    <property type="protein sequence ID" value="KKK55160.1"/>
    <property type="molecule type" value="Genomic_DNA"/>
</dbReference>
<feature type="region of interest" description="Disordered" evidence="1">
    <location>
        <begin position="18"/>
        <end position="42"/>
    </location>
</feature>
<dbReference type="InterPro" id="IPR016181">
    <property type="entry name" value="Acyl_CoA_acyltransferase"/>
</dbReference>
<evidence type="ECO:0000256" key="1">
    <source>
        <dbReference type="SAM" id="MobiDB-lite"/>
    </source>
</evidence>
<name>A0A0F8X2S8_9ZZZZ</name>
<gene>
    <name evidence="3" type="ORF">LCGC14_3077370</name>
</gene>
<dbReference type="SUPFAM" id="SSF55729">
    <property type="entry name" value="Acyl-CoA N-acyltransferases (Nat)"/>
    <property type="match status" value="1"/>
</dbReference>
<feature type="domain" description="N-acetyltransferase" evidence="2">
    <location>
        <begin position="39"/>
        <end position="236"/>
    </location>
</feature>
<dbReference type="PROSITE" id="PS51186">
    <property type="entry name" value="GNAT"/>
    <property type="match status" value="1"/>
</dbReference>
<dbReference type="GO" id="GO:0016747">
    <property type="term" value="F:acyltransferase activity, transferring groups other than amino-acyl groups"/>
    <property type="evidence" value="ECO:0007669"/>
    <property type="project" value="InterPro"/>
</dbReference>
<protein>
    <recommendedName>
        <fullName evidence="2">N-acetyltransferase domain-containing protein</fullName>
    </recommendedName>
</protein>
<organism evidence="3">
    <name type="scientific">marine sediment metagenome</name>
    <dbReference type="NCBI Taxonomy" id="412755"/>
    <lineage>
        <taxon>unclassified sequences</taxon>
        <taxon>metagenomes</taxon>
        <taxon>ecological metagenomes</taxon>
    </lineage>
</organism>
<dbReference type="Gene3D" id="3.40.630.30">
    <property type="match status" value="1"/>
</dbReference>
<reference evidence="3" key="1">
    <citation type="journal article" date="2015" name="Nature">
        <title>Complex archaea that bridge the gap between prokaryotes and eukaryotes.</title>
        <authorList>
            <person name="Spang A."/>
            <person name="Saw J.H."/>
            <person name="Jorgensen S.L."/>
            <person name="Zaremba-Niedzwiedzka K."/>
            <person name="Martijn J."/>
            <person name="Lind A.E."/>
            <person name="van Eijk R."/>
            <person name="Schleper C."/>
            <person name="Guy L."/>
            <person name="Ettema T.J."/>
        </authorList>
    </citation>
    <scope>NUCLEOTIDE SEQUENCE</scope>
</reference>
<sequence>MIEIKPMDEGDIHIDCMHHGPVDPSSPPRRVEKEWQDAPNLPPHPWSNEIIAELAKEYRRISEGWAGDPAREFMREMIQQHGSCAMLAWDAGKIVGHLRFYPLTIAQLLVHASPENQGLLIEDGATAFEPDPETLWVQCVMTCKPYEKPEEAKKAGARKGVGLKLARALITWAKEHGWKRIVKQAHSDLDCFYGTCGGGGKAFWEKAGFEVVGTLRPDNSFWGDYWTDIIERQRKDKGMTAEEVWT</sequence>
<proteinExistence type="predicted"/>
<evidence type="ECO:0000313" key="3">
    <source>
        <dbReference type="EMBL" id="KKK55160.1"/>
    </source>
</evidence>
<feature type="non-terminal residue" evidence="3">
    <location>
        <position position="246"/>
    </location>
</feature>